<protein>
    <submittedName>
        <fullName evidence="1">Uncharacterized protein</fullName>
    </submittedName>
</protein>
<evidence type="ECO:0000313" key="1">
    <source>
        <dbReference type="EMBL" id="KAK8574992.1"/>
    </source>
</evidence>
<name>A0ABR2F9T1_9ROSI</name>
<dbReference type="EMBL" id="JBBPBM010000007">
    <property type="protein sequence ID" value="KAK8574992.1"/>
    <property type="molecule type" value="Genomic_DNA"/>
</dbReference>
<gene>
    <name evidence="1" type="ORF">V6N12_062669</name>
</gene>
<accession>A0ABR2F9T1</accession>
<keyword evidence="2" id="KW-1185">Reference proteome</keyword>
<reference evidence="1 2" key="1">
    <citation type="journal article" date="2024" name="G3 (Bethesda)">
        <title>Genome assembly of Hibiscus sabdariffa L. provides insights into metabolisms of medicinal natural products.</title>
        <authorList>
            <person name="Kim T."/>
        </authorList>
    </citation>
    <scope>NUCLEOTIDE SEQUENCE [LARGE SCALE GENOMIC DNA]</scope>
    <source>
        <strain evidence="1">TK-2024</strain>
        <tissue evidence="1">Old leaves</tissue>
    </source>
</reference>
<organism evidence="1 2">
    <name type="scientific">Hibiscus sabdariffa</name>
    <name type="common">roselle</name>
    <dbReference type="NCBI Taxonomy" id="183260"/>
    <lineage>
        <taxon>Eukaryota</taxon>
        <taxon>Viridiplantae</taxon>
        <taxon>Streptophyta</taxon>
        <taxon>Embryophyta</taxon>
        <taxon>Tracheophyta</taxon>
        <taxon>Spermatophyta</taxon>
        <taxon>Magnoliopsida</taxon>
        <taxon>eudicotyledons</taxon>
        <taxon>Gunneridae</taxon>
        <taxon>Pentapetalae</taxon>
        <taxon>rosids</taxon>
        <taxon>malvids</taxon>
        <taxon>Malvales</taxon>
        <taxon>Malvaceae</taxon>
        <taxon>Malvoideae</taxon>
        <taxon>Hibiscus</taxon>
    </lineage>
</organism>
<dbReference type="Proteomes" id="UP001472677">
    <property type="component" value="Unassembled WGS sequence"/>
</dbReference>
<proteinExistence type="predicted"/>
<sequence length="192" mass="21555">MCTCADSDTVVSSEDNQGAVDKLQLVRDNPTFAPVILPSHVDVGGDVNCDEWLGLVDRNFEEIFDHVDVMWESQPELVPPEWNTLKIRGETVFTKMEQLRGELIAENQEQLLALEWVTQSDKDIEFSVSQTNFREESVYFTTALNYSDFDLVPVPVSIVSTLEIPKVQEVVINGVARKGAEAMETQRGVYGN</sequence>
<evidence type="ECO:0000313" key="2">
    <source>
        <dbReference type="Proteomes" id="UP001472677"/>
    </source>
</evidence>
<comment type="caution">
    <text evidence="1">The sequence shown here is derived from an EMBL/GenBank/DDBJ whole genome shotgun (WGS) entry which is preliminary data.</text>
</comment>